<keyword evidence="6 9" id="KW-0862">Zinc</keyword>
<organism evidence="12 13">
    <name type="scientific">Malassezia psittaci</name>
    <dbReference type="NCBI Taxonomy" id="1821823"/>
    <lineage>
        <taxon>Eukaryota</taxon>
        <taxon>Fungi</taxon>
        <taxon>Dikarya</taxon>
        <taxon>Basidiomycota</taxon>
        <taxon>Ustilaginomycotina</taxon>
        <taxon>Malasseziomycetes</taxon>
        <taxon>Malasseziales</taxon>
        <taxon>Malasseziaceae</taxon>
        <taxon>Malassezia</taxon>
    </lineage>
</organism>
<feature type="compositionally biased region" description="Polar residues" evidence="10">
    <location>
        <begin position="199"/>
        <end position="212"/>
    </location>
</feature>
<evidence type="ECO:0000256" key="5">
    <source>
        <dbReference type="ARBA" id="ARBA00022737"/>
    </source>
</evidence>
<evidence type="ECO:0000256" key="4">
    <source>
        <dbReference type="ARBA" id="ARBA00022723"/>
    </source>
</evidence>
<feature type="region of interest" description="Disordered" evidence="10">
    <location>
        <begin position="1"/>
        <end position="336"/>
    </location>
</feature>
<feature type="compositionally biased region" description="Basic and acidic residues" evidence="10">
    <location>
        <begin position="95"/>
        <end position="106"/>
    </location>
</feature>
<keyword evidence="3" id="KW-0963">Cytoplasm</keyword>
<dbReference type="Pfam" id="PF00412">
    <property type="entry name" value="LIM"/>
    <property type="match status" value="1"/>
</dbReference>
<keyword evidence="8 9" id="KW-0440">LIM domain</keyword>
<sequence length="572" mass="63302">MSTRSRPLPTPARYGRASTSAYDAMHQIPGTPPPVPPKSLHSSPTTPLSRSESLRRLADEVMGRSSPSPQHLRRSNSALEKRPLPTPPQPLRSVKNLEMDRERYSVYKDTSPKTGSIVIATPPSDHSKIRGRPLPSPSVRELDRWSEPSYNSPSPRGPRKPEGGAREFLAKQPVEAASPTRDHHSERGINLQHSDRYRPSSSQSRSDILSEQSNKKAGPFTSPQIRSSAHSPATPYCRSPLRTVRPIATSDSVFNDSDKQTGTPARASDAMAKHNAMHTDSARIPQRANASLQESSRISQSQSTPSSSNQLIRPPAPGTLAEPPRPETPTRTRTKEGMVPRIARTPSPVRSMRPYNMSPAVPGGPPVPLILIDGEEMTEAMMNPNQPDDATISFDDSMTPIAQQASLFEAPPMSDDLDSAPSSHQSTSVQCHKCQRGIHGATVRAMDTTWHARCFTCTHCSARLEHVSFYEHNGKPYCHLDYHELFARRCYYCQTPIVDERFVTVDDACLGQRSYHELHFFCAGCGDPFLDPKEPGSPLPDTTDNESLSEYGGRSFYVHGAHPYCEQVRFEY</sequence>
<feature type="compositionally biased region" description="Low complexity" evidence="10">
    <location>
        <begin position="291"/>
        <end position="310"/>
    </location>
</feature>
<evidence type="ECO:0000313" key="12">
    <source>
        <dbReference type="EMBL" id="WFD41534.1"/>
    </source>
</evidence>
<dbReference type="GO" id="GO:0046872">
    <property type="term" value="F:metal ion binding"/>
    <property type="evidence" value="ECO:0007669"/>
    <property type="project" value="UniProtKB-KW"/>
</dbReference>
<dbReference type="PROSITE" id="PS00478">
    <property type="entry name" value="LIM_DOMAIN_1"/>
    <property type="match status" value="2"/>
</dbReference>
<dbReference type="Proteomes" id="UP001214628">
    <property type="component" value="Chromosome 1"/>
</dbReference>
<dbReference type="CDD" id="cd08368">
    <property type="entry name" value="LIM"/>
    <property type="match status" value="2"/>
</dbReference>
<dbReference type="EMBL" id="CP118375">
    <property type="protein sequence ID" value="WFD41534.1"/>
    <property type="molecule type" value="Genomic_DNA"/>
</dbReference>
<dbReference type="PANTHER" id="PTHR24205:SF16">
    <property type="entry name" value="GH01042P-RELATED"/>
    <property type="match status" value="1"/>
</dbReference>
<evidence type="ECO:0000256" key="10">
    <source>
        <dbReference type="SAM" id="MobiDB-lite"/>
    </source>
</evidence>
<name>A0AAF0JCR5_9BASI</name>
<keyword evidence="4 9" id="KW-0479">Metal-binding</keyword>
<keyword evidence="13" id="KW-1185">Reference proteome</keyword>
<evidence type="ECO:0000256" key="2">
    <source>
        <dbReference type="ARBA" id="ARBA00004496"/>
    </source>
</evidence>
<proteinExistence type="predicted"/>
<dbReference type="InterPro" id="IPR001781">
    <property type="entry name" value="Znf_LIM"/>
</dbReference>
<dbReference type="GO" id="GO:0030695">
    <property type="term" value="F:GTPase regulator activity"/>
    <property type="evidence" value="ECO:0007669"/>
    <property type="project" value="UniProtKB-ARBA"/>
</dbReference>
<dbReference type="SMART" id="SM00132">
    <property type="entry name" value="LIM"/>
    <property type="match status" value="2"/>
</dbReference>
<evidence type="ECO:0000256" key="1">
    <source>
        <dbReference type="ARBA" id="ARBA00004282"/>
    </source>
</evidence>
<dbReference type="GO" id="GO:0003712">
    <property type="term" value="F:transcription coregulator activity"/>
    <property type="evidence" value="ECO:0007669"/>
    <property type="project" value="TreeGrafter"/>
</dbReference>
<accession>A0AAF0JCR5</accession>
<feature type="compositionally biased region" description="Polar residues" evidence="10">
    <location>
        <begin position="221"/>
        <end position="231"/>
    </location>
</feature>
<keyword evidence="5" id="KW-0677">Repeat</keyword>
<feature type="compositionally biased region" description="Polar residues" evidence="10">
    <location>
        <begin position="40"/>
        <end position="51"/>
    </location>
</feature>
<feature type="compositionally biased region" description="Basic and acidic residues" evidence="10">
    <location>
        <begin position="159"/>
        <end position="169"/>
    </location>
</feature>
<dbReference type="PANTHER" id="PTHR24205">
    <property type="entry name" value="FOUR AND A HALF LIM DOMAINS PROTEIN"/>
    <property type="match status" value="1"/>
</dbReference>
<evidence type="ECO:0000256" key="7">
    <source>
        <dbReference type="ARBA" id="ARBA00022949"/>
    </source>
</evidence>
<dbReference type="GO" id="GO:0005737">
    <property type="term" value="C:cytoplasm"/>
    <property type="evidence" value="ECO:0007669"/>
    <property type="project" value="UniProtKB-SubCell"/>
</dbReference>
<feature type="compositionally biased region" description="Basic and acidic residues" evidence="10">
    <location>
        <begin position="180"/>
        <end position="198"/>
    </location>
</feature>
<feature type="compositionally biased region" description="Basic and acidic residues" evidence="10">
    <location>
        <begin position="324"/>
        <end position="336"/>
    </location>
</feature>
<evidence type="ECO:0000256" key="3">
    <source>
        <dbReference type="ARBA" id="ARBA00022490"/>
    </source>
</evidence>
<evidence type="ECO:0000256" key="9">
    <source>
        <dbReference type="PROSITE-ProRule" id="PRU00125"/>
    </source>
</evidence>
<evidence type="ECO:0000256" key="6">
    <source>
        <dbReference type="ARBA" id="ARBA00022833"/>
    </source>
</evidence>
<feature type="domain" description="LIM zinc-binding" evidence="11">
    <location>
        <begin position="429"/>
        <end position="488"/>
    </location>
</feature>
<keyword evidence="7" id="KW-0965">Cell junction</keyword>
<dbReference type="PROSITE" id="PS50023">
    <property type="entry name" value="LIM_DOMAIN_2"/>
    <property type="match status" value="1"/>
</dbReference>
<dbReference type="GO" id="GO:0005634">
    <property type="term" value="C:nucleus"/>
    <property type="evidence" value="ECO:0007669"/>
    <property type="project" value="TreeGrafter"/>
</dbReference>
<evidence type="ECO:0000259" key="11">
    <source>
        <dbReference type="PROSITE" id="PS50023"/>
    </source>
</evidence>
<dbReference type="Gene3D" id="2.10.110.10">
    <property type="entry name" value="Cysteine Rich Protein"/>
    <property type="match status" value="2"/>
</dbReference>
<dbReference type="FunFam" id="2.10.110.10:FF:000008">
    <property type="entry name" value="Paxillin isoform 1"/>
    <property type="match status" value="1"/>
</dbReference>
<evidence type="ECO:0000313" key="13">
    <source>
        <dbReference type="Proteomes" id="UP001214628"/>
    </source>
</evidence>
<dbReference type="SUPFAM" id="SSF57716">
    <property type="entry name" value="Glucocorticoid receptor-like (DNA-binding domain)"/>
    <property type="match status" value="2"/>
</dbReference>
<dbReference type="AlphaFoldDB" id="A0AAF0JCR5"/>
<feature type="compositionally biased region" description="Basic and acidic residues" evidence="10">
    <location>
        <begin position="52"/>
        <end position="62"/>
    </location>
</feature>
<protein>
    <recommendedName>
        <fullName evidence="11">LIM zinc-binding domain-containing protein</fullName>
    </recommendedName>
</protein>
<gene>
    <name evidence="12" type="ORF">MPSI1_000165</name>
</gene>
<evidence type="ECO:0000256" key="8">
    <source>
        <dbReference type="ARBA" id="ARBA00023038"/>
    </source>
</evidence>
<comment type="subcellular location">
    <subcellularLocation>
        <location evidence="1">Cell junction</location>
    </subcellularLocation>
    <subcellularLocation>
        <location evidence="2">Cytoplasm</location>
    </subcellularLocation>
</comment>
<reference evidence="12" key="1">
    <citation type="submission" date="2023-02" db="EMBL/GenBank/DDBJ databases">
        <title>Mating type loci evolution in Malassezia.</title>
        <authorList>
            <person name="Coelho M.A."/>
        </authorList>
    </citation>
    <scope>NUCLEOTIDE SEQUENCE</scope>
    <source>
        <strain evidence="12">CBS 14136</strain>
    </source>
</reference>
<feature type="compositionally biased region" description="Polar residues" evidence="10">
    <location>
        <begin position="249"/>
        <end position="263"/>
    </location>
</feature>